<reference evidence="1" key="1">
    <citation type="submission" date="2021-06" db="EMBL/GenBank/DDBJ databases">
        <title>Parelaphostrongylus tenuis whole genome reference sequence.</title>
        <authorList>
            <person name="Garwood T.J."/>
            <person name="Larsen P.A."/>
            <person name="Fountain-Jones N.M."/>
            <person name="Garbe J.R."/>
            <person name="Macchietto M.G."/>
            <person name="Kania S.A."/>
            <person name="Gerhold R.W."/>
            <person name="Richards J.E."/>
            <person name="Wolf T.M."/>
        </authorList>
    </citation>
    <scope>NUCLEOTIDE SEQUENCE</scope>
    <source>
        <strain evidence="1">MNPRO001-30</strain>
        <tissue evidence="1">Meninges</tissue>
    </source>
</reference>
<proteinExistence type="predicted"/>
<gene>
    <name evidence="1" type="ORF">KIN20_013786</name>
</gene>
<dbReference type="EMBL" id="JAHQIW010002698">
    <property type="protein sequence ID" value="KAJ1356133.1"/>
    <property type="molecule type" value="Genomic_DNA"/>
</dbReference>
<evidence type="ECO:0000313" key="1">
    <source>
        <dbReference type="EMBL" id="KAJ1356133.1"/>
    </source>
</evidence>
<organism evidence="1 2">
    <name type="scientific">Parelaphostrongylus tenuis</name>
    <name type="common">Meningeal worm</name>
    <dbReference type="NCBI Taxonomy" id="148309"/>
    <lineage>
        <taxon>Eukaryota</taxon>
        <taxon>Metazoa</taxon>
        <taxon>Ecdysozoa</taxon>
        <taxon>Nematoda</taxon>
        <taxon>Chromadorea</taxon>
        <taxon>Rhabditida</taxon>
        <taxon>Rhabditina</taxon>
        <taxon>Rhabditomorpha</taxon>
        <taxon>Strongyloidea</taxon>
        <taxon>Metastrongylidae</taxon>
        <taxon>Parelaphostrongylus</taxon>
    </lineage>
</organism>
<dbReference type="Proteomes" id="UP001196413">
    <property type="component" value="Unassembled WGS sequence"/>
</dbReference>
<evidence type="ECO:0000313" key="2">
    <source>
        <dbReference type="Proteomes" id="UP001196413"/>
    </source>
</evidence>
<comment type="caution">
    <text evidence="1">The sequence shown here is derived from an EMBL/GenBank/DDBJ whole genome shotgun (WGS) entry which is preliminary data.</text>
</comment>
<protein>
    <submittedName>
        <fullName evidence="1">Uncharacterized protein</fullName>
    </submittedName>
</protein>
<sequence length="58" mass="6538">MSQDSFFSEDCLRTFVVDEHMCTLLPNGLELGKRVVEVYVEGSLNNYLTVLCNPPKAD</sequence>
<accession>A0AAD5MHB5</accession>
<keyword evidence="2" id="KW-1185">Reference proteome</keyword>
<name>A0AAD5MHB5_PARTN</name>
<dbReference type="AlphaFoldDB" id="A0AAD5MHB5"/>